<dbReference type="Ensembl" id="ENSLLET00000007861.1">
    <property type="protein sequence ID" value="ENSLLEP00000007550.1"/>
    <property type="gene ID" value="ENSLLEG00000004795.1"/>
</dbReference>
<evidence type="ECO:0000256" key="2">
    <source>
        <dbReference type="SAM" id="MobiDB-lite"/>
    </source>
</evidence>
<reference evidence="3" key="1">
    <citation type="submission" date="2025-08" db="UniProtKB">
        <authorList>
            <consortium name="Ensembl"/>
        </authorList>
    </citation>
    <scope>IDENTIFICATION</scope>
</reference>
<dbReference type="GeneTree" id="ENSGT01000000219585"/>
<reference evidence="3" key="2">
    <citation type="submission" date="2025-09" db="UniProtKB">
        <authorList>
            <consortium name="Ensembl"/>
        </authorList>
    </citation>
    <scope>IDENTIFICATION</scope>
</reference>
<keyword evidence="4" id="KW-1185">Reference proteome</keyword>
<feature type="region of interest" description="Disordered" evidence="2">
    <location>
        <begin position="1"/>
        <end position="66"/>
    </location>
</feature>
<protein>
    <recommendedName>
        <fullName evidence="5">LINE-1 type transposase domain-containing 1</fullName>
    </recommendedName>
</protein>
<dbReference type="OrthoDB" id="9909507at2759"/>
<organism evidence="3 4">
    <name type="scientific">Leptobrachium leishanense</name>
    <name type="common">Leishan spiny toad</name>
    <dbReference type="NCBI Taxonomy" id="445787"/>
    <lineage>
        <taxon>Eukaryota</taxon>
        <taxon>Metazoa</taxon>
        <taxon>Chordata</taxon>
        <taxon>Craniata</taxon>
        <taxon>Vertebrata</taxon>
        <taxon>Euteleostomi</taxon>
        <taxon>Amphibia</taxon>
        <taxon>Batrachia</taxon>
        <taxon>Anura</taxon>
        <taxon>Pelobatoidea</taxon>
        <taxon>Megophryidae</taxon>
        <taxon>Leptobrachium</taxon>
    </lineage>
</organism>
<proteinExistence type="predicted"/>
<feature type="compositionally biased region" description="Low complexity" evidence="2">
    <location>
        <begin position="20"/>
        <end position="33"/>
    </location>
</feature>
<evidence type="ECO:0000313" key="4">
    <source>
        <dbReference type="Proteomes" id="UP000694569"/>
    </source>
</evidence>
<dbReference type="Proteomes" id="UP000694569">
    <property type="component" value="Unplaced"/>
</dbReference>
<name>A0A8C5M437_9ANUR</name>
<evidence type="ECO:0000313" key="3">
    <source>
        <dbReference type="Ensembl" id="ENSLLEP00000007550.1"/>
    </source>
</evidence>
<dbReference type="Gene3D" id="3.30.70.1820">
    <property type="entry name" value="L1 transposable element, RRM domain"/>
    <property type="match status" value="1"/>
</dbReference>
<dbReference type="AlphaFoldDB" id="A0A8C5M437"/>
<sequence>MEKFVSSSKTNKKTSDKATSKVTSKPSQRQTQPSSPPATPPDQHLDLSHTAPSASPSYSDDRQDSRVSMADISAVLSPLLDEKLGRLSTTIESVLSQLTSQTQRLTEVEERVSTLEDDVHPLKAQMDAQQSIIQTLTEKLDDLEIRSRRNNLRIIGLPETVKGRALQEWASNWLPTHLGLDALDLPLAVERVHRVGPDLNPQSGRPRVVIMRLLNFVDKSKLLQAFHRANVLDYNGAPLRLFQDFSASVSLKRRAFSPLCSELVAKDIRFSLLYPARLRVNFNGATHYFDSPTEASRALLPSQSPERSVLPLPPRTPSTRTRIGKP</sequence>
<evidence type="ECO:0000256" key="1">
    <source>
        <dbReference type="SAM" id="Coils"/>
    </source>
</evidence>
<feature type="coiled-coil region" evidence="1">
    <location>
        <begin position="91"/>
        <end position="153"/>
    </location>
</feature>
<feature type="compositionally biased region" description="Low complexity" evidence="2">
    <location>
        <begin position="317"/>
        <end position="326"/>
    </location>
</feature>
<dbReference type="Gene3D" id="1.20.5.340">
    <property type="match status" value="1"/>
</dbReference>
<dbReference type="InterPro" id="IPR004244">
    <property type="entry name" value="Transposase_22"/>
</dbReference>
<accession>A0A8C5M437</accession>
<keyword evidence="1" id="KW-0175">Coiled coil</keyword>
<evidence type="ECO:0008006" key="5">
    <source>
        <dbReference type="Google" id="ProtNLM"/>
    </source>
</evidence>
<feature type="region of interest" description="Disordered" evidence="2">
    <location>
        <begin position="301"/>
        <end position="326"/>
    </location>
</feature>
<dbReference type="PANTHER" id="PTHR11505">
    <property type="entry name" value="L1 TRANSPOSABLE ELEMENT-RELATED"/>
    <property type="match status" value="1"/>
</dbReference>